<protein>
    <recommendedName>
        <fullName evidence="3">PqqD family protein</fullName>
    </recommendedName>
</protein>
<reference evidence="1 2" key="1">
    <citation type="submission" date="2011-08" db="EMBL/GenBank/DDBJ databases">
        <title>The Genome Sequence of Clostridium hathewayi WAL-18680.</title>
        <authorList>
            <consortium name="The Broad Institute Genome Sequencing Platform"/>
            <person name="Earl A."/>
            <person name="Ward D."/>
            <person name="Feldgarden M."/>
            <person name="Gevers D."/>
            <person name="Finegold S.M."/>
            <person name="Summanen P.H."/>
            <person name="Molitoris D.R."/>
            <person name="Song M."/>
            <person name="Daigneault M."/>
            <person name="Allen-Vercoe E."/>
            <person name="Young S.K."/>
            <person name="Zeng Q."/>
            <person name="Gargeya S."/>
            <person name="Fitzgerald M."/>
            <person name="Haas B."/>
            <person name="Abouelleil A."/>
            <person name="Alvarado L."/>
            <person name="Arachchi H.M."/>
            <person name="Berlin A."/>
            <person name="Brown A."/>
            <person name="Chapman S.B."/>
            <person name="Chen Z."/>
            <person name="Dunbar C."/>
            <person name="Freedman E."/>
            <person name="Gearin G."/>
            <person name="Gellesch M."/>
            <person name="Goldberg J."/>
            <person name="Griggs A."/>
            <person name="Gujja S."/>
            <person name="Heiman D."/>
            <person name="Howarth C."/>
            <person name="Larson L."/>
            <person name="Lui A."/>
            <person name="MacDonald P.J.P."/>
            <person name="Montmayeur A."/>
            <person name="Murphy C."/>
            <person name="Neiman D."/>
            <person name="Pearson M."/>
            <person name="Priest M."/>
            <person name="Roberts A."/>
            <person name="Saif S."/>
            <person name="Shea T."/>
            <person name="Shenoy N."/>
            <person name="Sisk P."/>
            <person name="Stolte C."/>
            <person name="Sykes S."/>
            <person name="Wortman J."/>
            <person name="Nusbaum C."/>
            <person name="Birren B."/>
        </authorList>
    </citation>
    <scope>NUCLEOTIDE SEQUENCE [LARGE SCALE GENOMIC DNA]</scope>
    <source>
        <strain evidence="1 2">WAL-18680</strain>
    </source>
</reference>
<sequence>MGKNKKMGSENYLDKIPMRPEGISWSTDEAGIVTLDIENTGAFNRIAQKLFHKPKVSHIHLDQMGSYVWPLMDGERSLLDLGKLVEAQFGDEASPLYERLAKYMQILDSYHFVKWKQ</sequence>
<dbReference type="HOGENOM" id="CLU_150513_0_0_9"/>
<comment type="caution">
    <text evidence="1">The sequence shown here is derived from an EMBL/GenBank/DDBJ whole genome shotgun (WGS) entry which is preliminary data.</text>
</comment>
<dbReference type="OrthoDB" id="308521at2"/>
<dbReference type="Proteomes" id="UP000005384">
    <property type="component" value="Unassembled WGS sequence"/>
</dbReference>
<gene>
    <name evidence="1" type="ORF">HMPREF9473_03667</name>
</gene>
<proteinExistence type="predicted"/>
<dbReference type="PATRIC" id="fig|742737.3.peg.3645"/>
<dbReference type="AlphaFoldDB" id="G5IJI9"/>
<keyword evidence="2" id="KW-1185">Reference proteome</keyword>
<dbReference type="Pfam" id="PF05402">
    <property type="entry name" value="PqqD"/>
    <property type="match status" value="1"/>
</dbReference>
<organism evidence="1 2">
    <name type="scientific">Hungatella hathewayi WAL-18680</name>
    <dbReference type="NCBI Taxonomy" id="742737"/>
    <lineage>
        <taxon>Bacteria</taxon>
        <taxon>Bacillati</taxon>
        <taxon>Bacillota</taxon>
        <taxon>Clostridia</taxon>
        <taxon>Lachnospirales</taxon>
        <taxon>Lachnospiraceae</taxon>
        <taxon>Hungatella</taxon>
    </lineage>
</organism>
<evidence type="ECO:0008006" key="3">
    <source>
        <dbReference type="Google" id="ProtNLM"/>
    </source>
</evidence>
<accession>G5IJI9</accession>
<dbReference type="InterPro" id="IPR008792">
    <property type="entry name" value="PQQD"/>
</dbReference>
<evidence type="ECO:0000313" key="2">
    <source>
        <dbReference type="Proteomes" id="UP000005384"/>
    </source>
</evidence>
<name>G5IJI9_9FIRM</name>
<evidence type="ECO:0000313" key="1">
    <source>
        <dbReference type="EMBL" id="EHI58209.1"/>
    </source>
</evidence>
<dbReference type="EMBL" id="ADLN01000104">
    <property type="protein sequence ID" value="EHI58209.1"/>
    <property type="molecule type" value="Genomic_DNA"/>
</dbReference>